<reference evidence="2 3" key="1">
    <citation type="journal article" date="2016" name="Nat. Commun.">
        <title>Local admixture of amplified and diversified secreted pathogenesis determinants shapes mosaic Toxoplasma gondii genomes.</title>
        <authorList>
            <person name="Lorenzi H."/>
            <person name="Khan A."/>
            <person name="Behnke M.S."/>
            <person name="Namasivayam S."/>
            <person name="Swapna L.S."/>
            <person name="Hadjithomas M."/>
            <person name="Karamycheva S."/>
            <person name="Pinney D."/>
            <person name="Brunk B.P."/>
            <person name="Ajioka J.W."/>
            <person name="Ajzenberg D."/>
            <person name="Boothroyd J.C."/>
            <person name="Boyle J.P."/>
            <person name="Darde M.L."/>
            <person name="Diaz-Miranda M.A."/>
            <person name="Dubey J.P."/>
            <person name="Fritz H.M."/>
            <person name="Gennari S.M."/>
            <person name="Gregory B.D."/>
            <person name="Kim K."/>
            <person name="Saeij J.P."/>
            <person name="Su C."/>
            <person name="White M.W."/>
            <person name="Zhu X.Q."/>
            <person name="Howe D.K."/>
            <person name="Rosenthal B.M."/>
            <person name="Grigg M.E."/>
            <person name="Parkinson J."/>
            <person name="Liu L."/>
            <person name="Kissinger J.C."/>
            <person name="Roos D.S."/>
            <person name="Sibley L.D."/>
        </authorList>
    </citation>
    <scope>NUCLEOTIDE SEQUENCE [LARGE SCALE GENOMIC DNA]</scope>
    <source>
        <strain evidence="2 3">ARI</strain>
    </source>
</reference>
<dbReference type="Proteomes" id="UP000074247">
    <property type="component" value="Unassembled WGS sequence"/>
</dbReference>
<name>A0A139XJK2_TOXGO</name>
<feature type="compositionally biased region" description="Basic and acidic residues" evidence="1">
    <location>
        <begin position="24"/>
        <end position="42"/>
    </location>
</feature>
<evidence type="ECO:0000313" key="3">
    <source>
        <dbReference type="Proteomes" id="UP000074247"/>
    </source>
</evidence>
<dbReference type="AlphaFoldDB" id="A0A139XJK2"/>
<organism evidence="2 3">
    <name type="scientific">Toxoplasma gondii ARI</name>
    <dbReference type="NCBI Taxonomy" id="1074872"/>
    <lineage>
        <taxon>Eukaryota</taxon>
        <taxon>Sar</taxon>
        <taxon>Alveolata</taxon>
        <taxon>Apicomplexa</taxon>
        <taxon>Conoidasida</taxon>
        <taxon>Coccidia</taxon>
        <taxon>Eucoccidiorida</taxon>
        <taxon>Eimeriorina</taxon>
        <taxon>Sarcocystidae</taxon>
        <taxon>Toxoplasma</taxon>
    </lineage>
</organism>
<feature type="compositionally biased region" description="Polar residues" evidence="1">
    <location>
        <begin position="1"/>
        <end position="11"/>
    </location>
</feature>
<feature type="region of interest" description="Disordered" evidence="1">
    <location>
        <begin position="1"/>
        <end position="158"/>
    </location>
</feature>
<feature type="compositionally biased region" description="Acidic residues" evidence="1">
    <location>
        <begin position="77"/>
        <end position="92"/>
    </location>
</feature>
<feature type="compositionally biased region" description="Low complexity" evidence="1">
    <location>
        <begin position="43"/>
        <end position="61"/>
    </location>
</feature>
<evidence type="ECO:0000313" key="2">
    <source>
        <dbReference type="EMBL" id="KYF38950.1"/>
    </source>
</evidence>
<feature type="compositionally biased region" description="Basic and acidic residues" evidence="1">
    <location>
        <begin position="147"/>
        <end position="158"/>
    </location>
</feature>
<protein>
    <submittedName>
        <fullName evidence="2">Uncharacterized protein</fullName>
    </submittedName>
</protein>
<comment type="caution">
    <text evidence="2">The sequence shown here is derived from an EMBL/GenBank/DDBJ whole genome shotgun (WGS) entry which is preliminary data.</text>
</comment>
<feature type="compositionally biased region" description="Basic and acidic residues" evidence="1">
    <location>
        <begin position="93"/>
        <end position="137"/>
    </location>
</feature>
<dbReference type="VEuPathDB" id="ToxoDB:TGARI_372040"/>
<dbReference type="EMBL" id="AGQS02005882">
    <property type="protein sequence ID" value="KYF38950.1"/>
    <property type="molecule type" value="Genomic_DNA"/>
</dbReference>
<evidence type="ECO:0000256" key="1">
    <source>
        <dbReference type="SAM" id="MobiDB-lite"/>
    </source>
</evidence>
<accession>A0A139XJK2</accession>
<proteinExistence type="predicted"/>
<gene>
    <name evidence="2" type="ORF">TGARI_372040</name>
</gene>
<feature type="compositionally biased region" description="Basic and acidic residues" evidence="1">
    <location>
        <begin position="62"/>
        <end position="76"/>
    </location>
</feature>
<sequence length="158" mass="16627">MATFLNSSSPPFLSRRSASALGHAESDEADEKRAAGRLEEAAARASLAGRRAANAAAGAEARNCRERPRGRCRDADSGDGDSGDGDSGDGDSGDARREVAREGQRGEERKHGEKNDANGEARELGARETERGSDATDAHSTAKQRSKGTESRGDEAER</sequence>